<evidence type="ECO:0000313" key="4">
    <source>
        <dbReference type="EMBL" id="KFF16427.1"/>
    </source>
</evidence>
<dbReference type="Pfam" id="PF13573">
    <property type="entry name" value="SprB"/>
    <property type="match status" value="1"/>
</dbReference>
<reference evidence="4 6" key="1">
    <citation type="submission" date="2014-07" db="EMBL/GenBank/DDBJ databases">
        <title>Genome of Flavobacterium hydatis DSM 2063.</title>
        <authorList>
            <person name="Pipes S.E."/>
            <person name="Stropko S.J."/>
            <person name="Newman J.D."/>
        </authorList>
    </citation>
    <scope>NUCLEOTIDE SEQUENCE [LARGE SCALE GENOMIC DNA]</scope>
    <source>
        <strain evidence="4 6">DSM 2063</strain>
    </source>
</reference>
<dbReference type="eggNOG" id="COG3391">
    <property type="taxonomic scope" value="Bacteria"/>
</dbReference>
<evidence type="ECO:0000256" key="2">
    <source>
        <dbReference type="SAM" id="SignalP"/>
    </source>
</evidence>
<dbReference type="InterPro" id="IPR026444">
    <property type="entry name" value="Secre_tail"/>
</dbReference>
<dbReference type="RefSeq" id="WP_035622167.1">
    <property type="nucleotide sequence ID" value="NZ_JBEWQG010000001.1"/>
</dbReference>
<feature type="chain" id="PRO_5001802862" evidence="2">
    <location>
        <begin position="20"/>
        <end position="507"/>
    </location>
</feature>
<proteinExistence type="predicted"/>
<evidence type="ECO:0000313" key="7">
    <source>
        <dbReference type="Proteomes" id="UP000198424"/>
    </source>
</evidence>
<accession>A0A086AIB3</accession>
<keyword evidence="1 2" id="KW-0732">Signal</keyword>
<evidence type="ECO:0000313" key="6">
    <source>
        <dbReference type="Proteomes" id="UP000028712"/>
    </source>
</evidence>
<dbReference type="AlphaFoldDB" id="A0A086AIB3"/>
<dbReference type="Proteomes" id="UP000028712">
    <property type="component" value="Unassembled WGS sequence"/>
</dbReference>
<feature type="signal peptide" evidence="2">
    <location>
        <begin position="1"/>
        <end position="19"/>
    </location>
</feature>
<dbReference type="STRING" id="991.IW20_11825"/>
<feature type="domain" description="Secretion system C-terminal sorting" evidence="3">
    <location>
        <begin position="439"/>
        <end position="504"/>
    </location>
</feature>
<name>A0A086AIB3_FLAHY</name>
<comment type="caution">
    <text evidence="4">The sequence shown here is derived from an EMBL/GenBank/DDBJ whole genome shotgun (WGS) entry which is preliminary data.</text>
</comment>
<organism evidence="4 6">
    <name type="scientific">Flavobacterium hydatis</name>
    <name type="common">Cytophaga aquatilis</name>
    <dbReference type="NCBI Taxonomy" id="991"/>
    <lineage>
        <taxon>Bacteria</taxon>
        <taxon>Pseudomonadati</taxon>
        <taxon>Bacteroidota</taxon>
        <taxon>Flavobacteriia</taxon>
        <taxon>Flavobacteriales</taxon>
        <taxon>Flavobacteriaceae</taxon>
        <taxon>Flavobacterium</taxon>
    </lineage>
</organism>
<dbReference type="OrthoDB" id="1373043at2"/>
<dbReference type="Proteomes" id="UP000198424">
    <property type="component" value="Unassembled WGS sequence"/>
</dbReference>
<dbReference type="EMBL" id="JPRM01000015">
    <property type="protein sequence ID" value="KFF16427.1"/>
    <property type="molecule type" value="Genomic_DNA"/>
</dbReference>
<evidence type="ECO:0000259" key="3">
    <source>
        <dbReference type="Pfam" id="PF18962"/>
    </source>
</evidence>
<dbReference type="eggNOG" id="COG2373">
    <property type="taxonomic scope" value="Bacteria"/>
</dbReference>
<protein>
    <submittedName>
        <fullName evidence="5">T9SS C-terminal target domain-containing protein</fullName>
    </submittedName>
</protein>
<keyword evidence="7" id="KW-1185">Reference proteome</keyword>
<sequence length="507" mass="56123">MKKTLLYLLFLFTSFNFYAQEIRVVTPIVRCNGDSFFDLTIKKDELLGDFNSAETTISYHISKDDAANDINAIPNPTSFVSTVQSYSIYARINNKGNIILKLFRLNVSPRLSVDATIRYSGCYTPIVLINATGGVPPFQYSMDGTNYQIENFFYGKKPGTHTIYTKDSYGCIASAPITIQDITIPPLEAMTVSTMIRCNGDSDAEIMSIVSGGTPPYTCFVEEKMDARVSVYENRYTIHNMPAGMYRVVIKDAMGCAVMKPIEIQEPKALRATAVITDQTITVNATGGVNQYTYAITPTLYKFTENNTFTNLEPGTYEILVRDSYNCTFSFVSTINPPAPLFEGKKVITLNLTAGQTLADINVSGSGIKWYSNATSPSGKTKRVNEAFLPLSTVLVDNTTYYASQTINGIESKERLAVTVKLNTLSNPDFVLTNFKYHPNPVKNVLSIENSSVIDEVTLFSVAGKVLLDKKINSLHSDLDLSHVATGIYFLKVKSEGREKTIKIVKE</sequence>
<evidence type="ECO:0000256" key="1">
    <source>
        <dbReference type="ARBA" id="ARBA00022729"/>
    </source>
</evidence>
<evidence type="ECO:0000313" key="5">
    <source>
        <dbReference type="EMBL" id="OXA96556.1"/>
    </source>
</evidence>
<dbReference type="NCBIfam" id="TIGR04183">
    <property type="entry name" value="Por_Secre_tail"/>
    <property type="match status" value="1"/>
</dbReference>
<reference evidence="5 7" key="2">
    <citation type="submission" date="2016-11" db="EMBL/GenBank/DDBJ databases">
        <title>Whole genomes of Flavobacteriaceae.</title>
        <authorList>
            <person name="Stine C."/>
            <person name="Li C."/>
            <person name="Tadesse D."/>
        </authorList>
    </citation>
    <scope>NUCLEOTIDE SEQUENCE [LARGE SCALE GENOMIC DNA]</scope>
    <source>
        <strain evidence="5 7">ATCC 29551</strain>
    </source>
</reference>
<dbReference type="EMBL" id="MUGY01000004">
    <property type="protein sequence ID" value="OXA96556.1"/>
    <property type="molecule type" value="Genomic_DNA"/>
</dbReference>
<dbReference type="InterPro" id="IPR025667">
    <property type="entry name" value="SprB_repeat"/>
</dbReference>
<gene>
    <name evidence="5" type="ORF">B0A62_04650</name>
    <name evidence="4" type="ORF">IW20_11825</name>
</gene>
<dbReference type="Pfam" id="PF18962">
    <property type="entry name" value="Por_Secre_tail"/>
    <property type="match status" value="1"/>
</dbReference>